<accession>A0AAV6UIJ6</accession>
<reference evidence="1 2" key="1">
    <citation type="journal article" date="2022" name="Nat. Ecol. Evol.">
        <title>A masculinizing supergene underlies an exaggerated male reproductive morph in a spider.</title>
        <authorList>
            <person name="Hendrickx F."/>
            <person name="De Corte Z."/>
            <person name="Sonet G."/>
            <person name="Van Belleghem S.M."/>
            <person name="Kostlbacher S."/>
            <person name="Vangestel C."/>
        </authorList>
    </citation>
    <scope>NUCLEOTIDE SEQUENCE [LARGE SCALE GENOMIC DNA]</scope>
    <source>
        <strain evidence="1">W744_W776</strain>
    </source>
</reference>
<evidence type="ECO:0000313" key="2">
    <source>
        <dbReference type="Proteomes" id="UP000827092"/>
    </source>
</evidence>
<keyword evidence="2" id="KW-1185">Reference proteome</keyword>
<organism evidence="1 2">
    <name type="scientific">Oedothorax gibbosus</name>
    <dbReference type="NCBI Taxonomy" id="931172"/>
    <lineage>
        <taxon>Eukaryota</taxon>
        <taxon>Metazoa</taxon>
        <taxon>Ecdysozoa</taxon>
        <taxon>Arthropoda</taxon>
        <taxon>Chelicerata</taxon>
        <taxon>Arachnida</taxon>
        <taxon>Araneae</taxon>
        <taxon>Araneomorphae</taxon>
        <taxon>Entelegynae</taxon>
        <taxon>Araneoidea</taxon>
        <taxon>Linyphiidae</taxon>
        <taxon>Erigoninae</taxon>
        <taxon>Oedothorax</taxon>
    </lineage>
</organism>
<comment type="caution">
    <text evidence="1">The sequence shown here is derived from an EMBL/GenBank/DDBJ whole genome shotgun (WGS) entry which is preliminary data.</text>
</comment>
<gene>
    <name evidence="1" type="ORF">JTE90_015569</name>
</gene>
<sequence length="69" mass="7429">MNVDTVQKVRPIAEKADGFLSLTDQTPPLKRLGNAVAFTASAAIVRESDCCRLRGVSDASPREVLESII</sequence>
<protein>
    <submittedName>
        <fullName evidence="1">Uncharacterized protein</fullName>
    </submittedName>
</protein>
<dbReference type="Proteomes" id="UP000827092">
    <property type="component" value="Unassembled WGS sequence"/>
</dbReference>
<proteinExistence type="predicted"/>
<name>A0AAV6UIJ6_9ARAC</name>
<evidence type="ECO:0000313" key="1">
    <source>
        <dbReference type="EMBL" id="KAG8184207.1"/>
    </source>
</evidence>
<dbReference type="AlphaFoldDB" id="A0AAV6UIJ6"/>
<dbReference type="EMBL" id="JAFNEN010000384">
    <property type="protein sequence ID" value="KAG8184207.1"/>
    <property type="molecule type" value="Genomic_DNA"/>
</dbReference>